<keyword evidence="1" id="KW-0547">Nucleotide-binding</keyword>
<dbReference type="InterPro" id="IPR011009">
    <property type="entry name" value="Kinase-like_dom_sf"/>
</dbReference>
<organism evidence="3 4">
    <name type="scientific">Artemisia annua</name>
    <name type="common">Sweet wormwood</name>
    <dbReference type="NCBI Taxonomy" id="35608"/>
    <lineage>
        <taxon>Eukaryota</taxon>
        <taxon>Viridiplantae</taxon>
        <taxon>Streptophyta</taxon>
        <taxon>Embryophyta</taxon>
        <taxon>Tracheophyta</taxon>
        <taxon>Spermatophyta</taxon>
        <taxon>Magnoliopsida</taxon>
        <taxon>eudicotyledons</taxon>
        <taxon>Gunneridae</taxon>
        <taxon>Pentapetalae</taxon>
        <taxon>asterids</taxon>
        <taxon>campanulids</taxon>
        <taxon>Asterales</taxon>
        <taxon>Asteraceae</taxon>
        <taxon>Asteroideae</taxon>
        <taxon>Anthemideae</taxon>
        <taxon>Artemisiinae</taxon>
        <taxon>Artemisia</taxon>
    </lineage>
</organism>
<dbReference type="AlphaFoldDB" id="A0A2U1KLW8"/>
<evidence type="ECO:0000313" key="3">
    <source>
        <dbReference type="EMBL" id="PWA37776.1"/>
    </source>
</evidence>
<gene>
    <name evidence="3" type="ORF">CTI12_AA558400</name>
</gene>
<evidence type="ECO:0000313" key="4">
    <source>
        <dbReference type="Proteomes" id="UP000245207"/>
    </source>
</evidence>
<dbReference type="PROSITE" id="PS50011">
    <property type="entry name" value="PROTEIN_KINASE_DOM"/>
    <property type="match status" value="3"/>
</dbReference>
<dbReference type="PANTHER" id="PTHR27003">
    <property type="entry name" value="OS07G0166700 PROTEIN"/>
    <property type="match status" value="1"/>
</dbReference>
<keyword evidence="3" id="KW-0808">Transferase</keyword>
<reference evidence="3 4" key="1">
    <citation type="journal article" date="2018" name="Mol. Plant">
        <title>The genome of Artemisia annua provides insight into the evolution of Asteraceae family and artemisinin biosynthesis.</title>
        <authorList>
            <person name="Shen Q."/>
            <person name="Zhang L."/>
            <person name="Liao Z."/>
            <person name="Wang S."/>
            <person name="Yan T."/>
            <person name="Shi P."/>
            <person name="Liu M."/>
            <person name="Fu X."/>
            <person name="Pan Q."/>
            <person name="Wang Y."/>
            <person name="Lv Z."/>
            <person name="Lu X."/>
            <person name="Zhang F."/>
            <person name="Jiang W."/>
            <person name="Ma Y."/>
            <person name="Chen M."/>
            <person name="Hao X."/>
            <person name="Li L."/>
            <person name="Tang Y."/>
            <person name="Lv G."/>
            <person name="Zhou Y."/>
            <person name="Sun X."/>
            <person name="Brodelius P.E."/>
            <person name="Rose J.K.C."/>
            <person name="Tang K."/>
        </authorList>
    </citation>
    <scope>NUCLEOTIDE SEQUENCE [LARGE SCALE GENOMIC DNA]</scope>
    <source>
        <strain evidence="4">cv. Huhao1</strain>
        <tissue evidence="3">Leaf</tissue>
    </source>
</reference>
<dbReference type="InterPro" id="IPR000719">
    <property type="entry name" value="Prot_kinase_dom"/>
</dbReference>
<feature type="domain" description="Protein kinase" evidence="2">
    <location>
        <begin position="642"/>
        <end position="831"/>
    </location>
</feature>
<dbReference type="Gene3D" id="1.10.510.10">
    <property type="entry name" value="Transferase(Phosphotransferase) domain 1"/>
    <property type="match status" value="3"/>
</dbReference>
<dbReference type="Pfam" id="PF07714">
    <property type="entry name" value="PK_Tyr_Ser-Thr"/>
    <property type="match status" value="3"/>
</dbReference>
<dbReference type="GO" id="GO:0009506">
    <property type="term" value="C:plasmodesma"/>
    <property type="evidence" value="ECO:0007669"/>
    <property type="project" value="TreeGrafter"/>
</dbReference>
<feature type="binding site" evidence="1">
    <location>
        <position position="673"/>
    </location>
    <ligand>
        <name>ATP</name>
        <dbReference type="ChEBI" id="CHEBI:30616"/>
    </ligand>
</feature>
<accession>A0A2U1KLW8</accession>
<comment type="caution">
    <text evidence="3">The sequence shown here is derived from an EMBL/GenBank/DDBJ whole genome shotgun (WGS) entry which is preliminary data.</text>
</comment>
<dbReference type="OrthoDB" id="2393669at2759"/>
<dbReference type="InterPro" id="IPR001245">
    <property type="entry name" value="Ser-Thr/Tyr_kinase_cat_dom"/>
</dbReference>
<dbReference type="InterPro" id="IPR017441">
    <property type="entry name" value="Protein_kinase_ATP_BS"/>
</dbReference>
<keyword evidence="1" id="KW-0067">ATP-binding</keyword>
<evidence type="ECO:0000259" key="2">
    <source>
        <dbReference type="PROSITE" id="PS50011"/>
    </source>
</evidence>
<keyword evidence="3" id="KW-0418">Kinase</keyword>
<protein>
    <submittedName>
        <fullName evidence="3">Protein kinase, ATP binding site-containing protein</fullName>
    </submittedName>
</protein>
<dbReference type="PANTHER" id="PTHR27003:SF359">
    <property type="entry name" value="SERINE_THREONINE-PROTEIN KINASE UNC-51-RELATED"/>
    <property type="match status" value="1"/>
</dbReference>
<dbReference type="SUPFAM" id="SSF56112">
    <property type="entry name" value="Protein kinase-like (PK-like)"/>
    <property type="match status" value="3"/>
</dbReference>
<dbReference type="GO" id="GO:0005886">
    <property type="term" value="C:plasma membrane"/>
    <property type="evidence" value="ECO:0007669"/>
    <property type="project" value="TreeGrafter"/>
</dbReference>
<feature type="domain" description="Protein kinase" evidence="2">
    <location>
        <begin position="25"/>
        <end position="307"/>
    </location>
</feature>
<sequence>MSFPDADLKKFLIPLKEIMSATEEFDSENKIALGTYSGLYRGQLSESWENLTAAFKIFHRKTEFLNELKLISILNHENIIPFIGYCDEGEEMIIVYGYNPVNGSIDDYFSDPDKMSCLTWQHRLEIFMDVARGLNYLHSGLGQHGTVIHGSFTYSNIFLDDNLKAKICGFEISELIPGNQPCKQVYKPVKNGINMNLYTDPVYLETGFLKVESDIYSFGVLLFMILTDTEAWERERKDGDCIQNSLTMMVQHYYHNKLHSIIDPDIRDQIGGPSFRMIEEITCKCLSYNIKERPTMDTVVKTFKDALDIHNREATSVKGSHGEYRPRDYYFIPLEEIVLAMQMSKESSLPPHIHGKLYTAELSERWPNRTVVFKDFIRQSEQSFYNELEIVSRFHHENIIPYIGYCDEYRKILIYEHAINGNLRDHLQDQDKLCCIPWEQRLKICLGAARGIKCLHSGLWDENRLVVHRHIRSEYILLDENMEAKISNFGLSIIVPSNKPQVSQINWENPYSYVIGDFEASMDPIYKQSYIVNTQVDVYSLGVRVHRHYGDNEMDKLIDPFIRDQIDGRSFQTFAETAYRCLSYNIKERPSMNRIIKKIEEALYFQKHRATIFTTATPSHQYQKLEDLQIPLEEINLATRNFSENYQIGKGAFGVVYKGRLPESWTKHEAAFKRLIKTTGKEKTEFLKELKLISKFNHQNIIRLIGTDYYMDPVYHESGILRTESDVYSFGVVMFEMLSGMPAYHRRKIGDDEPRPLLNLVRRYYDYGKKLLIDPQIKDEIDSNSFYTFIEVAYQCISFNSKERPSMETIADKIEEALDFQVKKEVSSKGD</sequence>
<feature type="domain" description="Protein kinase" evidence="2">
    <location>
        <begin position="343"/>
        <end position="605"/>
    </location>
</feature>
<dbReference type="GO" id="GO:0004714">
    <property type="term" value="F:transmembrane receptor protein tyrosine kinase activity"/>
    <property type="evidence" value="ECO:0007669"/>
    <property type="project" value="InterPro"/>
</dbReference>
<dbReference type="Gene3D" id="3.30.200.20">
    <property type="entry name" value="Phosphorylase Kinase, domain 1"/>
    <property type="match status" value="3"/>
</dbReference>
<dbReference type="GO" id="GO:0005524">
    <property type="term" value="F:ATP binding"/>
    <property type="evidence" value="ECO:0007669"/>
    <property type="project" value="UniProtKB-UniRule"/>
</dbReference>
<keyword evidence="4" id="KW-1185">Reference proteome</keyword>
<dbReference type="EMBL" id="PKPP01016375">
    <property type="protein sequence ID" value="PWA37776.1"/>
    <property type="molecule type" value="Genomic_DNA"/>
</dbReference>
<dbReference type="InterPro" id="IPR045272">
    <property type="entry name" value="ANXUR1/2-like"/>
</dbReference>
<dbReference type="PROSITE" id="PS00107">
    <property type="entry name" value="PROTEIN_KINASE_ATP"/>
    <property type="match status" value="1"/>
</dbReference>
<dbReference type="STRING" id="35608.A0A2U1KLW8"/>
<evidence type="ECO:0000256" key="1">
    <source>
        <dbReference type="PROSITE-ProRule" id="PRU10141"/>
    </source>
</evidence>
<name>A0A2U1KLW8_ARTAN</name>
<dbReference type="Proteomes" id="UP000245207">
    <property type="component" value="Unassembled WGS sequence"/>
</dbReference>
<proteinExistence type="predicted"/>